<dbReference type="Proteomes" id="UP001218218">
    <property type="component" value="Unassembled WGS sequence"/>
</dbReference>
<comment type="caution">
    <text evidence="1">The sequence shown here is derived from an EMBL/GenBank/DDBJ whole genome shotgun (WGS) entry which is preliminary data.</text>
</comment>
<protein>
    <submittedName>
        <fullName evidence="1">Uncharacterized protein</fullName>
    </submittedName>
</protein>
<name>A0AAD6Z103_9AGAR</name>
<evidence type="ECO:0000313" key="2">
    <source>
        <dbReference type="Proteomes" id="UP001218218"/>
    </source>
</evidence>
<dbReference type="EMBL" id="JARIHO010000107">
    <property type="protein sequence ID" value="KAJ7303156.1"/>
    <property type="molecule type" value="Genomic_DNA"/>
</dbReference>
<organism evidence="1 2">
    <name type="scientific">Mycena albidolilacea</name>
    <dbReference type="NCBI Taxonomy" id="1033008"/>
    <lineage>
        <taxon>Eukaryota</taxon>
        <taxon>Fungi</taxon>
        <taxon>Dikarya</taxon>
        <taxon>Basidiomycota</taxon>
        <taxon>Agaricomycotina</taxon>
        <taxon>Agaricomycetes</taxon>
        <taxon>Agaricomycetidae</taxon>
        <taxon>Agaricales</taxon>
        <taxon>Marasmiineae</taxon>
        <taxon>Mycenaceae</taxon>
        <taxon>Mycena</taxon>
    </lineage>
</organism>
<accession>A0AAD6Z103</accession>
<gene>
    <name evidence="1" type="ORF">DFH08DRAFT_977228</name>
</gene>
<dbReference type="AlphaFoldDB" id="A0AAD6Z103"/>
<proteinExistence type="predicted"/>
<reference evidence="1" key="1">
    <citation type="submission" date="2023-03" db="EMBL/GenBank/DDBJ databases">
        <title>Massive genome expansion in bonnet fungi (Mycena s.s.) driven by repeated elements and novel gene families across ecological guilds.</title>
        <authorList>
            <consortium name="Lawrence Berkeley National Laboratory"/>
            <person name="Harder C.B."/>
            <person name="Miyauchi S."/>
            <person name="Viragh M."/>
            <person name="Kuo A."/>
            <person name="Thoen E."/>
            <person name="Andreopoulos B."/>
            <person name="Lu D."/>
            <person name="Skrede I."/>
            <person name="Drula E."/>
            <person name="Henrissat B."/>
            <person name="Morin E."/>
            <person name="Kohler A."/>
            <person name="Barry K."/>
            <person name="LaButti K."/>
            <person name="Morin E."/>
            <person name="Salamov A."/>
            <person name="Lipzen A."/>
            <person name="Mereny Z."/>
            <person name="Hegedus B."/>
            <person name="Baldrian P."/>
            <person name="Stursova M."/>
            <person name="Weitz H."/>
            <person name="Taylor A."/>
            <person name="Grigoriev I.V."/>
            <person name="Nagy L.G."/>
            <person name="Martin F."/>
            <person name="Kauserud H."/>
        </authorList>
    </citation>
    <scope>NUCLEOTIDE SEQUENCE</scope>
    <source>
        <strain evidence="1">CBHHK002</strain>
    </source>
</reference>
<evidence type="ECO:0000313" key="1">
    <source>
        <dbReference type="EMBL" id="KAJ7303156.1"/>
    </source>
</evidence>
<keyword evidence="2" id="KW-1185">Reference proteome</keyword>
<sequence length="238" mass="26646">MAVNHTSETQLDGLVEIIEELYQLLHDSGMATDADVREFWNLVTGFHSDHAEDQKKLFRLLKALKERMEREVRGERVLKSMGYTEVFNLAFKCGQQAIDKAGGPAKWDAMSCADQSRIYAEARAQLLRDIGQKDFDALSEEEKDDVDLFLWAGCAMHKDMNAFKGAVAGMEAYWEANGLEGPVQQPNRDNDATMSLNPDSAAAKRAREKTKGGAVKLASNCGICFRHKDRKRGQQDTL</sequence>